<feature type="region of interest" description="Disordered" evidence="1">
    <location>
        <begin position="1"/>
        <end position="93"/>
    </location>
</feature>
<accession>F0XFE8</accession>
<feature type="compositionally biased region" description="Low complexity" evidence="1">
    <location>
        <begin position="331"/>
        <end position="351"/>
    </location>
</feature>
<dbReference type="HOGENOM" id="CLU_008830_0_0_1"/>
<feature type="compositionally biased region" description="Low complexity" evidence="1">
    <location>
        <begin position="626"/>
        <end position="645"/>
    </location>
</feature>
<reference evidence="2 3" key="1">
    <citation type="journal article" date="2011" name="Proc. Natl. Acad. Sci. U.S.A.">
        <title>Genome and transcriptome analyses of the mountain pine beetle-fungal symbiont Grosmannia clavigera, a lodgepole pine pathogen.</title>
        <authorList>
            <person name="DiGuistini S."/>
            <person name="Wang Y."/>
            <person name="Liao N.Y."/>
            <person name="Taylor G."/>
            <person name="Tanguay P."/>
            <person name="Feau N."/>
            <person name="Henrissat B."/>
            <person name="Chan S.K."/>
            <person name="Hesse-Orce U."/>
            <person name="Alamouti S.M."/>
            <person name="Tsui C.K.M."/>
            <person name="Docking R.T."/>
            <person name="Levasseur A."/>
            <person name="Haridas S."/>
            <person name="Robertson G."/>
            <person name="Birol I."/>
            <person name="Holt R.A."/>
            <person name="Marra M.A."/>
            <person name="Hamelin R.C."/>
            <person name="Hirst M."/>
            <person name="Jones S.J.M."/>
            <person name="Bohlmann J."/>
            <person name="Breuil C."/>
        </authorList>
    </citation>
    <scope>NUCLEOTIDE SEQUENCE [LARGE SCALE GENOMIC DNA]</scope>
    <source>
        <strain evidence="3">kw1407 / UAMH 11150</strain>
    </source>
</reference>
<dbReference type="Proteomes" id="UP000007796">
    <property type="component" value="Unassembled WGS sequence"/>
</dbReference>
<feature type="compositionally biased region" description="Polar residues" evidence="1">
    <location>
        <begin position="1"/>
        <end position="12"/>
    </location>
</feature>
<dbReference type="InParanoid" id="F0XFE8"/>
<dbReference type="eggNOG" id="KOG1721">
    <property type="taxonomic scope" value="Eukaryota"/>
</dbReference>
<feature type="region of interest" description="Disordered" evidence="1">
    <location>
        <begin position="197"/>
        <end position="299"/>
    </location>
</feature>
<feature type="compositionally biased region" description="Low complexity" evidence="1">
    <location>
        <begin position="372"/>
        <end position="385"/>
    </location>
</feature>
<dbReference type="STRING" id="655863.F0XFE8"/>
<feature type="compositionally biased region" description="Basic and acidic residues" evidence="1">
    <location>
        <begin position="585"/>
        <end position="598"/>
    </location>
</feature>
<protein>
    <submittedName>
        <fullName evidence="2">C2h2 transcription factor</fullName>
    </submittedName>
</protein>
<sequence>MDDTSTPTNETFAGNALAAQKPLPSSFSDFSEPPQTADSPNDKLLHSYGEKTHGVRKSRDPSDMNIDDSDGEMGHGDDAAGLSDEESIAADGKANKKKKSLRFYCTDYPPCNLSFTRNNLRQHAQTVHVNEDIPMDSLAATGTRFQRQIRTDRVRATSGRARTSTTGAMGTPTRGHSKSLSTSSITSVSSVASSVFSPRDDLRRRPPPLVMADPRVAPYRSGAHDNQYRPLTPTDYASPPSATFSNGPGSPRWGQGQAIVSPSPSHSRAQSMYVSGVRTPGRRLSVPSSTTDPFLSPQNTTFGRPLFSPGCMNASNGGLFSPPNAGSVLASPTTSTTSTWSRRDSTSTVSDDAWRRRTWHPDTREYNAINNGSGSSHLSRVVSSSQYQTPPTASVPLANPAAQQTNLRLPGIESFDPLPRHRPGSPPRRAPTPMAIDLNNGLVAGRPTSILRNHMEPGQDDRRAPVNSQWDVPLHRNLTRLEIASSTSPRDGASAWASEASRTAVAQAEQSDRNTHQRQLQPSVRFEDDIRTAPSRYGAPDPTPVGYSRGHYHTVSAPSFNITTPRHQKRQGWYQGPPPATANFESERASGPRVDRMVHPNLASGFQGFPARVPQTVHEHRQQAAPQPSEPQRYSQQQQQEQDPPNSLRRLEALVAVATSEVSTAAAY</sequence>
<dbReference type="AlphaFoldDB" id="F0XFE8"/>
<proteinExistence type="predicted"/>
<gene>
    <name evidence="2" type="ORF">CMQ_1640</name>
</gene>
<feature type="compositionally biased region" description="Polar residues" evidence="1">
    <location>
        <begin position="258"/>
        <end position="273"/>
    </location>
</feature>
<feature type="region of interest" description="Disordered" evidence="1">
    <location>
        <begin position="483"/>
        <end position="651"/>
    </location>
</feature>
<keyword evidence="3" id="KW-1185">Reference proteome</keyword>
<feature type="compositionally biased region" description="Polar residues" evidence="1">
    <location>
        <begin position="23"/>
        <end position="39"/>
    </location>
</feature>
<dbReference type="RefSeq" id="XP_014174194.1">
    <property type="nucleotide sequence ID" value="XM_014318719.1"/>
</dbReference>
<evidence type="ECO:0000313" key="2">
    <source>
        <dbReference type="EMBL" id="EFX04712.1"/>
    </source>
</evidence>
<evidence type="ECO:0000313" key="3">
    <source>
        <dbReference type="Proteomes" id="UP000007796"/>
    </source>
</evidence>
<feature type="compositionally biased region" description="Basic and acidic residues" evidence="1">
    <location>
        <begin position="40"/>
        <end position="62"/>
    </location>
</feature>
<dbReference type="OrthoDB" id="624345at2759"/>
<organism evidence="3">
    <name type="scientific">Grosmannia clavigera (strain kw1407 / UAMH 11150)</name>
    <name type="common">Blue stain fungus</name>
    <name type="synonym">Graphiocladiella clavigera</name>
    <dbReference type="NCBI Taxonomy" id="655863"/>
    <lineage>
        <taxon>Eukaryota</taxon>
        <taxon>Fungi</taxon>
        <taxon>Dikarya</taxon>
        <taxon>Ascomycota</taxon>
        <taxon>Pezizomycotina</taxon>
        <taxon>Sordariomycetes</taxon>
        <taxon>Sordariomycetidae</taxon>
        <taxon>Ophiostomatales</taxon>
        <taxon>Ophiostomataceae</taxon>
        <taxon>Leptographium</taxon>
    </lineage>
</organism>
<evidence type="ECO:0000256" key="1">
    <source>
        <dbReference type="SAM" id="MobiDB-lite"/>
    </source>
</evidence>
<dbReference type="GeneID" id="25974541"/>
<feature type="compositionally biased region" description="Polar residues" evidence="1">
    <location>
        <begin position="286"/>
        <end position="299"/>
    </location>
</feature>
<name>F0XFE8_GROCL</name>
<feature type="region of interest" description="Disordered" evidence="1">
    <location>
        <begin position="153"/>
        <end position="184"/>
    </location>
</feature>
<dbReference type="EMBL" id="GL629765">
    <property type="protein sequence ID" value="EFX04712.1"/>
    <property type="molecule type" value="Genomic_DNA"/>
</dbReference>
<feature type="region of interest" description="Disordered" evidence="1">
    <location>
        <begin position="323"/>
        <end position="351"/>
    </location>
</feature>
<feature type="compositionally biased region" description="Polar residues" evidence="1">
    <location>
        <begin position="556"/>
        <end position="565"/>
    </location>
</feature>
<feature type="region of interest" description="Disordered" evidence="1">
    <location>
        <begin position="364"/>
        <end position="440"/>
    </location>
</feature>
<feature type="compositionally biased region" description="Low complexity" evidence="1">
    <location>
        <begin position="156"/>
        <end position="168"/>
    </location>
</feature>